<accession>A0A2D4JAS4</accession>
<dbReference type="AlphaFoldDB" id="A0A2D4JAS4"/>
<proteinExistence type="predicted"/>
<dbReference type="EMBL" id="IACK01152513">
    <property type="protein sequence ID" value="LAA93586.1"/>
    <property type="molecule type" value="Transcribed_RNA"/>
</dbReference>
<organism evidence="2">
    <name type="scientific">Micrurus lemniscatus lemniscatus</name>
    <dbReference type="NCBI Taxonomy" id="129467"/>
    <lineage>
        <taxon>Eukaryota</taxon>
        <taxon>Metazoa</taxon>
        <taxon>Chordata</taxon>
        <taxon>Craniata</taxon>
        <taxon>Vertebrata</taxon>
        <taxon>Euteleostomi</taxon>
        <taxon>Lepidosauria</taxon>
        <taxon>Squamata</taxon>
        <taxon>Bifurcata</taxon>
        <taxon>Unidentata</taxon>
        <taxon>Episquamata</taxon>
        <taxon>Toxicofera</taxon>
        <taxon>Serpentes</taxon>
        <taxon>Colubroidea</taxon>
        <taxon>Elapidae</taxon>
        <taxon>Elapinae</taxon>
        <taxon>Micrurus</taxon>
    </lineage>
</organism>
<feature type="compositionally biased region" description="Basic and acidic residues" evidence="1">
    <location>
        <begin position="91"/>
        <end position="101"/>
    </location>
</feature>
<protein>
    <submittedName>
        <fullName evidence="2">Uncharacterized protein</fullName>
    </submittedName>
</protein>
<reference evidence="2" key="2">
    <citation type="submission" date="2017-11" db="EMBL/GenBank/DDBJ databases">
        <title>Coralsnake Venomics: Analyses of Venom Gland Transcriptomes and Proteomes of Six Brazilian Taxa.</title>
        <authorList>
            <person name="Aird S.D."/>
            <person name="Jorge da Silva N."/>
            <person name="Qiu L."/>
            <person name="Villar-Briones A."/>
            <person name="Aparecida-Saddi V."/>
            <person name="Campos-Telles M.P."/>
            <person name="Grau M."/>
            <person name="Mikheyev A.S."/>
        </authorList>
    </citation>
    <scope>NUCLEOTIDE SEQUENCE</scope>
    <source>
        <tissue evidence="2">Venom_gland</tissue>
    </source>
</reference>
<name>A0A2D4JAS4_MICLE</name>
<evidence type="ECO:0000256" key="1">
    <source>
        <dbReference type="SAM" id="MobiDB-lite"/>
    </source>
</evidence>
<feature type="region of interest" description="Disordered" evidence="1">
    <location>
        <begin position="9"/>
        <end position="29"/>
    </location>
</feature>
<sequence>MPWLLFLGAPGGAGRLGPRQQVQPQYPDESQRLRHRLDGLEPGFGHGRGTQLEQELCGQSSDCRQGGGRLLQAADVLPHGPFQQIPPGGDSTDRNPEKQLL</sequence>
<feature type="region of interest" description="Disordered" evidence="1">
    <location>
        <begin position="79"/>
        <end position="101"/>
    </location>
</feature>
<reference evidence="2" key="1">
    <citation type="submission" date="2017-07" db="EMBL/GenBank/DDBJ databases">
        <authorList>
            <person name="Mikheyev A."/>
            <person name="Grau M."/>
        </authorList>
    </citation>
    <scope>NUCLEOTIDE SEQUENCE</scope>
    <source>
        <tissue evidence="2">Venom_gland</tissue>
    </source>
</reference>
<evidence type="ECO:0000313" key="2">
    <source>
        <dbReference type="EMBL" id="LAA93586.1"/>
    </source>
</evidence>